<feature type="transmembrane region" description="Helical" evidence="6">
    <location>
        <begin position="279"/>
        <end position="301"/>
    </location>
</feature>
<comment type="subcellular location">
    <subcellularLocation>
        <location evidence="1">Membrane</location>
        <topology evidence="1">Multi-pass membrane protein</topology>
    </subcellularLocation>
</comment>
<reference evidence="7 8" key="1">
    <citation type="submission" date="2017-12" db="EMBL/GenBank/DDBJ databases">
        <title>Sequencing, de novo assembly and annotation of complete genome of a new Thraustochytrid species, strain FCC1311.</title>
        <authorList>
            <person name="Sedici K."/>
            <person name="Godart F."/>
            <person name="Aiese Cigliano R."/>
            <person name="Sanseverino W."/>
            <person name="Barakat M."/>
            <person name="Ortet P."/>
            <person name="Marechal E."/>
            <person name="Cagnac O."/>
            <person name="Amato A."/>
        </authorList>
    </citation>
    <scope>NUCLEOTIDE SEQUENCE [LARGE SCALE GENOMIC DNA]</scope>
</reference>
<evidence type="ECO:0000313" key="7">
    <source>
        <dbReference type="EMBL" id="GBG25777.1"/>
    </source>
</evidence>
<dbReference type="PANTHER" id="PTHR12570">
    <property type="match status" value="1"/>
</dbReference>
<organism evidence="7 8">
    <name type="scientific">Hondaea fermentalgiana</name>
    <dbReference type="NCBI Taxonomy" id="2315210"/>
    <lineage>
        <taxon>Eukaryota</taxon>
        <taxon>Sar</taxon>
        <taxon>Stramenopiles</taxon>
        <taxon>Bigyra</taxon>
        <taxon>Labyrinthulomycetes</taxon>
        <taxon>Thraustochytrida</taxon>
        <taxon>Thraustochytriidae</taxon>
        <taxon>Hondaea</taxon>
    </lineage>
</organism>
<dbReference type="InterPro" id="IPR037185">
    <property type="entry name" value="EmrE-like"/>
</dbReference>
<feature type="transmembrane region" description="Helical" evidence="6">
    <location>
        <begin position="147"/>
        <end position="169"/>
    </location>
</feature>
<evidence type="ECO:0000256" key="6">
    <source>
        <dbReference type="SAM" id="Phobius"/>
    </source>
</evidence>
<sequence>MGESEWVVGVTFSIASSVLSCLGLIFQKYAHNQNQALPDDKKYPVMLGIVCSPCWWASFIMMGLFPFPFDFFAFSFAAQSLVVPFAGLTLIMNQFFAPCILKEKVYKIDIIASIIVFIGCTLTTVTGNHDSESYVLSDLLGFFRSPSFLVGVATLGVIMFLMTCSLLFTDPLKQNLADKTPSAVVKTTEDNNSAGSDAGEEKQDALTGNLVEKSSATCSSIVLEDIEIDGDVAKAELRNPSKLVTIKPGTVGTHVAVASPAADPWCTKLAHANFAMRPFYYGFVSGGLGALQNIFFKAVGVLMKTSVFDGSEEGQSAWTTWYPYVFILATLILAISQLSMLNKGMSRYDAILVFPLYNAMFIISSVTMGALFYGEFDDFSAQQVSLFTLGILITICGILLFVFKPRQNNDESGAVARQAAAAETEDENSDRAPTVQDIDPRSPGAESTGSFLEAPSNTVSVV</sequence>
<dbReference type="AlphaFoldDB" id="A0A2R5G421"/>
<feature type="transmembrane region" description="Helical" evidence="6">
    <location>
        <begin position="321"/>
        <end position="338"/>
    </location>
</feature>
<comment type="caution">
    <text evidence="7">The sequence shown here is derived from an EMBL/GenBank/DDBJ whole genome shotgun (WGS) entry which is preliminary data.</text>
</comment>
<dbReference type="InterPro" id="IPR008521">
    <property type="entry name" value="Mg_trans_NIPA"/>
</dbReference>
<feature type="transmembrane region" description="Helical" evidence="6">
    <location>
        <begin position="384"/>
        <end position="403"/>
    </location>
</feature>
<proteinExistence type="predicted"/>
<feature type="transmembrane region" description="Helical" evidence="6">
    <location>
        <begin position="71"/>
        <end position="96"/>
    </location>
</feature>
<evidence type="ECO:0000313" key="8">
    <source>
        <dbReference type="Proteomes" id="UP000241890"/>
    </source>
</evidence>
<evidence type="ECO:0000256" key="5">
    <source>
        <dbReference type="SAM" id="MobiDB-lite"/>
    </source>
</evidence>
<dbReference type="InParanoid" id="A0A2R5G421"/>
<dbReference type="SUPFAM" id="SSF103481">
    <property type="entry name" value="Multidrug resistance efflux transporter EmrE"/>
    <property type="match status" value="1"/>
</dbReference>
<feature type="compositionally biased region" description="Polar residues" evidence="5">
    <location>
        <begin position="445"/>
        <end position="462"/>
    </location>
</feature>
<feature type="transmembrane region" description="Helical" evidence="6">
    <location>
        <begin position="350"/>
        <end position="372"/>
    </location>
</feature>
<keyword evidence="4 6" id="KW-0472">Membrane</keyword>
<evidence type="ECO:0000256" key="4">
    <source>
        <dbReference type="ARBA" id="ARBA00023136"/>
    </source>
</evidence>
<feature type="transmembrane region" description="Helical" evidence="6">
    <location>
        <begin position="45"/>
        <end position="65"/>
    </location>
</feature>
<dbReference type="Proteomes" id="UP000241890">
    <property type="component" value="Unassembled WGS sequence"/>
</dbReference>
<evidence type="ECO:0000256" key="3">
    <source>
        <dbReference type="ARBA" id="ARBA00022989"/>
    </source>
</evidence>
<gene>
    <name evidence="7" type="ORF">FCC1311_019962</name>
</gene>
<feature type="transmembrane region" description="Helical" evidence="6">
    <location>
        <begin position="6"/>
        <end position="25"/>
    </location>
</feature>
<dbReference type="Pfam" id="PF05653">
    <property type="entry name" value="Mg_trans_NIPA"/>
    <property type="match status" value="2"/>
</dbReference>
<protein>
    <recommendedName>
        <fullName evidence="9">Magnesium transporter</fullName>
    </recommendedName>
</protein>
<keyword evidence="3 6" id="KW-1133">Transmembrane helix</keyword>
<evidence type="ECO:0000256" key="2">
    <source>
        <dbReference type="ARBA" id="ARBA00022692"/>
    </source>
</evidence>
<feature type="transmembrane region" description="Helical" evidence="6">
    <location>
        <begin position="108"/>
        <end position="127"/>
    </location>
</feature>
<dbReference type="EMBL" id="BEYU01000015">
    <property type="protein sequence ID" value="GBG25777.1"/>
    <property type="molecule type" value="Genomic_DNA"/>
</dbReference>
<evidence type="ECO:0000256" key="1">
    <source>
        <dbReference type="ARBA" id="ARBA00004141"/>
    </source>
</evidence>
<evidence type="ECO:0008006" key="9">
    <source>
        <dbReference type="Google" id="ProtNLM"/>
    </source>
</evidence>
<dbReference type="GO" id="GO:0016020">
    <property type="term" value="C:membrane"/>
    <property type="evidence" value="ECO:0007669"/>
    <property type="project" value="UniProtKB-SubCell"/>
</dbReference>
<dbReference type="OrthoDB" id="165382at2759"/>
<keyword evidence="2 6" id="KW-0812">Transmembrane</keyword>
<dbReference type="PANTHER" id="PTHR12570:SF9">
    <property type="entry name" value="MAGNESIUM TRANSPORTER NIPA8-RELATED"/>
    <property type="match status" value="1"/>
</dbReference>
<feature type="region of interest" description="Disordered" evidence="5">
    <location>
        <begin position="181"/>
        <end position="202"/>
    </location>
</feature>
<feature type="region of interest" description="Disordered" evidence="5">
    <location>
        <begin position="414"/>
        <end position="462"/>
    </location>
</feature>
<name>A0A2R5G421_9STRA</name>
<accession>A0A2R5G421</accession>
<dbReference type="GO" id="GO:0015095">
    <property type="term" value="F:magnesium ion transmembrane transporter activity"/>
    <property type="evidence" value="ECO:0007669"/>
    <property type="project" value="InterPro"/>
</dbReference>
<keyword evidence="8" id="KW-1185">Reference proteome</keyword>